<dbReference type="InterPro" id="IPR001258">
    <property type="entry name" value="NHL_repeat"/>
</dbReference>
<keyword evidence="1" id="KW-0677">Repeat</keyword>
<name>A0ABM9K3F4_9RALS</name>
<reference evidence="4 5" key="1">
    <citation type="submission" date="2023-07" db="EMBL/GenBank/DDBJ databases">
        <authorList>
            <person name="Peeters C."/>
        </authorList>
    </citation>
    <scope>NUCLEOTIDE SEQUENCE [LARGE SCALE GENOMIC DNA]</scope>
    <source>
        <strain evidence="4 5">LMG 18101</strain>
    </source>
</reference>
<evidence type="ECO:0000313" key="5">
    <source>
        <dbReference type="Proteomes" id="UP001189757"/>
    </source>
</evidence>
<dbReference type="PANTHER" id="PTHR13833">
    <property type="match status" value="1"/>
</dbReference>
<keyword evidence="4" id="KW-0456">Lyase</keyword>
<evidence type="ECO:0000256" key="2">
    <source>
        <dbReference type="PROSITE-ProRule" id="PRU00504"/>
    </source>
</evidence>
<keyword evidence="3" id="KW-0732">Signal</keyword>
<evidence type="ECO:0000256" key="1">
    <source>
        <dbReference type="ARBA" id="ARBA00022737"/>
    </source>
</evidence>
<dbReference type="EMBL" id="CATZLL010000003">
    <property type="protein sequence ID" value="CAJ0811128.1"/>
    <property type="molecule type" value="Genomic_DNA"/>
</dbReference>
<comment type="caution">
    <text evidence="4">The sequence shown here is derived from an EMBL/GenBank/DDBJ whole genome shotgun (WGS) entry which is preliminary data.</text>
</comment>
<feature type="chain" id="PRO_5045863370" evidence="3">
    <location>
        <begin position="25"/>
        <end position="691"/>
    </location>
</feature>
<evidence type="ECO:0000313" key="4">
    <source>
        <dbReference type="EMBL" id="CAJ0811128.1"/>
    </source>
</evidence>
<dbReference type="SUPFAM" id="SSF63829">
    <property type="entry name" value="Calcium-dependent phosphotriesterase"/>
    <property type="match status" value="1"/>
</dbReference>
<dbReference type="PROSITE" id="PS51125">
    <property type="entry name" value="NHL"/>
    <property type="match status" value="1"/>
</dbReference>
<dbReference type="CDD" id="cd14953">
    <property type="entry name" value="NHL_like_1"/>
    <property type="match status" value="1"/>
</dbReference>
<proteinExistence type="predicted"/>
<dbReference type="Pfam" id="PF01436">
    <property type="entry name" value="NHL"/>
    <property type="match status" value="2"/>
</dbReference>
<accession>A0ABM9K3F4</accession>
<feature type="repeat" description="NHL" evidence="2">
    <location>
        <begin position="468"/>
        <end position="503"/>
    </location>
</feature>
<gene>
    <name evidence="4" type="primary">vgb_1</name>
    <name evidence="4" type="ORF">LMG18101_01132</name>
</gene>
<feature type="signal peptide" evidence="3">
    <location>
        <begin position="1"/>
        <end position="24"/>
    </location>
</feature>
<dbReference type="Gene3D" id="2.120.10.30">
    <property type="entry name" value="TolB, C-terminal domain"/>
    <property type="match status" value="4"/>
</dbReference>
<dbReference type="GO" id="GO:0016829">
    <property type="term" value="F:lyase activity"/>
    <property type="evidence" value="ECO:0007669"/>
    <property type="project" value="UniProtKB-KW"/>
</dbReference>
<dbReference type="Proteomes" id="UP001189757">
    <property type="component" value="Unassembled WGS sequence"/>
</dbReference>
<protein>
    <submittedName>
        <fullName evidence="4">Virginiamycin B lyase</fullName>
        <ecNumber evidence="4">4.2.99.-</ecNumber>
    </submittedName>
</protein>
<organism evidence="4 5">
    <name type="scientific">Ralstonia flaminis</name>
    <dbReference type="NCBI Taxonomy" id="3058597"/>
    <lineage>
        <taxon>Bacteria</taxon>
        <taxon>Pseudomonadati</taxon>
        <taxon>Pseudomonadota</taxon>
        <taxon>Betaproteobacteria</taxon>
        <taxon>Burkholderiales</taxon>
        <taxon>Burkholderiaceae</taxon>
        <taxon>Ralstonia</taxon>
    </lineage>
</organism>
<sequence length="691" mass="67972">MFRYPIALSGALLCASTVLLPACGGDSSPAEPIATTSPATPLSVDSLMGLDTFGGGSQMVLTANSAATWSLTGPGSLSATQGTTVTYMPPPTVPADTQVTITAVAGGTTVSKTITVHAAVLNPVASQVTWYVGDAPIALSVSPQFTNGAPIWSAPNTVGALSGMQGHNAIFTPGAVTSDTPVVISVAAGGRTESVSIMLKPASEKTLILSSPSVQAGGGSVTLTVPSTISHGTLKWMASVGNITVNADGSATYTPPATLSTATVATISATDGSSAPFSATISVMPSATLSVSPSVAATTPAGAPVSLTATIAHSAATVQWALTSGRGSLSASTGATVTYTPDPADTTINDVATVTATAGSLQQSVKIILNFQSTAQFDGPLGMTIDGSGNLFVSDGANARIRKITPTGVVSTFAGSGTHAEKDGAGTAASFVVPVGITADSAGNLYVADIGQTIRKITPAGVVTTLAGPGPSFSTPNGIAVDTAGNVYVVDSGTNLLLKITPAGVVATLAGSGANSSLDGTGTAASFNSPQGLAIDGNGTLYVAEGQGCHIRKVTSAGVVTTLAGSGVCAHTDGTGTAAAFNQPKFLVVDGNGNIYVTENKGQTIRKVTAAGVVTTLAGSPVGTNGSVDGLGINAQFDYPAGITMDSNGNLYVADNNGSLIRMITPAGNVSTLAGIVNSSGYADGTALPRQ</sequence>
<evidence type="ECO:0000256" key="3">
    <source>
        <dbReference type="SAM" id="SignalP"/>
    </source>
</evidence>
<dbReference type="InterPro" id="IPR011042">
    <property type="entry name" value="6-blade_b-propeller_TolB-like"/>
</dbReference>
<dbReference type="EC" id="4.2.99.-" evidence="4"/>
<dbReference type="PANTHER" id="PTHR13833:SF71">
    <property type="entry name" value="NHL DOMAIN-CONTAINING PROTEIN"/>
    <property type="match status" value="1"/>
</dbReference>
<keyword evidence="5" id="KW-1185">Reference proteome</keyword>